<gene>
    <name evidence="2" type="ORF">N7456_009641</name>
</gene>
<feature type="compositionally biased region" description="Polar residues" evidence="1">
    <location>
        <begin position="1"/>
        <end position="14"/>
    </location>
</feature>
<evidence type="ECO:0000313" key="2">
    <source>
        <dbReference type="EMBL" id="KAJ5093780.1"/>
    </source>
</evidence>
<dbReference type="PANTHER" id="PTHR42090">
    <property type="match status" value="1"/>
</dbReference>
<dbReference type="AlphaFoldDB" id="A0A9W9K5R9"/>
<dbReference type="PANTHER" id="PTHR42090:SF1">
    <property type="match status" value="1"/>
</dbReference>
<proteinExistence type="predicted"/>
<organism evidence="2 3">
    <name type="scientific">Penicillium angulare</name>
    <dbReference type="NCBI Taxonomy" id="116970"/>
    <lineage>
        <taxon>Eukaryota</taxon>
        <taxon>Fungi</taxon>
        <taxon>Dikarya</taxon>
        <taxon>Ascomycota</taxon>
        <taxon>Pezizomycotina</taxon>
        <taxon>Eurotiomycetes</taxon>
        <taxon>Eurotiomycetidae</taxon>
        <taxon>Eurotiales</taxon>
        <taxon>Aspergillaceae</taxon>
        <taxon>Penicillium</taxon>
    </lineage>
</organism>
<reference evidence="2" key="1">
    <citation type="submission" date="2022-11" db="EMBL/GenBank/DDBJ databases">
        <authorList>
            <person name="Petersen C."/>
        </authorList>
    </citation>
    <scope>NUCLEOTIDE SEQUENCE</scope>
    <source>
        <strain evidence="2">IBT 30069</strain>
    </source>
</reference>
<comment type="caution">
    <text evidence="2">The sequence shown here is derived from an EMBL/GenBank/DDBJ whole genome shotgun (WGS) entry which is preliminary data.</text>
</comment>
<feature type="compositionally biased region" description="Polar residues" evidence="1">
    <location>
        <begin position="114"/>
        <end position="123"/>
    </location>
</feature>
<reference evidence="2" key="2">
    <citation type="journal article" date="2023" name="IMA Fungus">
        <title>Comparative genomic study of the Penicillium genus elucidates a diverse pangenome and 15 lateral gene transfer events.</title>
        <authorList>
            <person name="Petersen C."/>
            <person name="Sorensen T."/>
            <person name="Nielsen M.R."/>
            <person name="Sondergaard T.E."/>
            <person name="Sorensen J.L."/>
            <person name="Fitzpatrick D.A."/>
            <person name="Frisvad J.C."/>
            <person name="Nielsen K.L."/>
        </authorList>
    </citation>
    <scope>NUCLEOTIDE SEQUENCE</scope>
    <source>
        <strain evidence="2">IBT 30069</strain>
    </source>
</reference>
<name>A0A9W9K5R9_9EURO</name>
<feature type="compositionally biased region" description="Basic and acidic residues" evidence="1">
    <location>
        <begin position="156"/>
        <end position="168"/>
    </location>
</feature>
<sequence>MWKSLMSNGQQATRTTRHLHLQPSTGLWTPPVSASTRGTFSTASQLQKEPGQTDAFFKDREQLNPERSEVTKSGTDSEVAHHPSAYDPHNTAPESELEAAGKEKHAEGKEGNPLNMSPANSDVSAWRGPSEGGPDRNADKTATSGKGSPKKGRSIHVKEDGTHVSYRD</sequence>
<protein>
    <submittedName>
        <fullName evidence="2">Uncharacterized protein</fullName>
    </submittedName>
</protein>
<dbReference type="OrthoDB" id="4220319at2759"/>
<feature type="compositionally biased region" description="Basic and acidic residues" evidence="1">
    <location>
        <begin position="56"/>
        <end position="70"/>
    </location>
</feature>
<feature type="compositionally biased region" description="Basic and acidic residues" evidence="1">
    <location>
        <begin position="99"/>
        <end position="110"/>
    </location>
</feature>
<evidence type="ECO:0000256" key="1">
    <source>
        <dbReference type="SAM" id="MobiDB-lite"/>
    </source>
</evidence>
<keyword evidence="3" id="KW-1185">Reference proteome</keyword>
<dbReference type="Proteomes" id="UP001149165">
    <property type="component" value="Unassembled WGS sequence"/>
</dbReference>
<dbReference type="EMBL" id="JAPQKH010000006">
    <property type="protein sequence ID" value="KAJ5093780.1"/>
    <property type="molecule type" value="Genomic_DNA"/>
</dbReference>
<evidence type="ECO:0000313" key="3">
    <source>
        <dbReference type="Proteomes" id="UP001149165"/>
    </source>
</evidence>
<feature type="region of interest" description="Disordered" evidence="1">
    <location>
        <begin position="1"/>
        <end position="168"/>
    </location>
</feature>
<feature type="compositionally biased region" description="Polar residues" evidence="1">
    <location>
        <begin position="22"/>
        <end position="47"/>
    </location>
</feature>
<accession>A0A9W9K5R9</accession>